<dbReference type="SUPFAM" id="SSF51182">
    <property type="entry name" value="RmlC-like cupins"/>
    <property type="match status" value="1"/>
</dbReference>
<dbReference type="RefSeq" id="WP_090455915.1">
    <property type="nucleotide sequence ID" value="NZ_FNTC01000002.1"/>
</dbReference>
<evidence type="ECO:0000313" key="5">
    <source>
        <dbReference type="EMBL" id="SEC48821.1"/>
    </source>
</evidence>
<evidence type="ECO:0000256" key="2">
    <source>
        <dbReference type="ARBA" id="ARBA00023125"/>
    </source>
</evidence>
<keyword evidence="2" id="KW-0238">DNA-binding</keyword>
<dbReference type="InterPro" id="IPR010982">
    <property type="entry name" value="Lambda_DNA-bd_dom_sf"/>
</dbReference>
<dbReference type="Proteomes" id="UP000198542">
    <property type="component" value="Unassembled WGS sequence"/>
</dbReference>
<dbReference type="AlphaFoldDB" id="A0A231GQ02"/>
<evidence type="ECO:0000256" key="3">
    <source>
        <dbReference type="ARBA" id="ARBA00023163"/>
    </source>
</evidence>
<proteinExistence type="predicted"/>
<dbReference type="Pfam" id="PF01381">
    <property type="entry name" value="HTH_3"/>
    <property type="match status" value="1"/>
</dbReference>
<accession>A0A231GQ02</accession>
<dbReference type="CDD" id="cd00093">
    <property type="entry name" value="HTH_XRE"/>
    <property type="match status" value="1"/>
</dbReference>
<evidence type="ECO:0000259" key="4">
    <source>
        <dbReference type="PROSITE" id="PS50943"/>
    </source>
</evidence>
<dbReference type="PANTHER" id="PTHR46797:SF23">
    <property type="entry name" value="HTH-TYPE TRANSCRIPTIONAL REGULATOR SUTR"/>
    <property type="match status" value="1"/>
</dbReference>
<keyword evidence="6" id="KW-1185">Reference proteome</keyword>
<dbReference type="PANTHER" id="PTHR46797">
    <property type="entry name" value="HTH-TYPE TRANSCRIPTIONAL REGULATOR"/>
    <property type="match status" value="1"/>
</dbReference>
<dbReference type="Pfam" id="PF07883">
    <property type="entry name" value="Cupin_2"/>
    <property type="match status" value="1"/>
</dbReference>
<dbReference type="Gene3D" id="2.60.120.10">
    <property type="entry name" value="Jelly Rolls"/>
    <property type="match status" value="1"/>
</dbReference>
<dbReference type="PROSITE" id="PS50943">
    <property type="entry name" value="HTH_CROC1"/>
    <property type="match status" value="1"/>
</dbReference>
<dbReference type="InterPro" id="IPR001387">
    <property type="entry name" value="Cro/C1-type_HTH"/>
</dbReference>
<organism evidence="5 6">
    <name type="scientific">Pseudomonas jessenii</name>
    <dbReference type="NCBI Taxonomy" id="77298"/>
    <lineage>
        <taxon>Bacteria</taxon>
        <taxon>Pseudomonadati</taxon>
        <taxon>Pseudomonadota</taxon>
        <taxon>Gammaproteobacteria</taxon>
        <taxon>Pseudomonadales</taxon>
        <taxon>Pseudomonadaceae</taxon>
        <taxon>Pseudomonas</taxon>
    </lineage>
</organism>
<keyword evidence="1" id="KW-0805">Transcription regulation</keyword>
<dbReference type="InterPro" id="IPR014710">
    <property type="entry name" value="RmlC-like_jellyroll"/>
</dbReference>
<dbReference type="EMBL" id="FNTC01000002">
    <property type="protein sequence ID" value="SEC48821.1"/>
    <property type="molecule type" value="Genomic_DNA"/>
</dbReference>
<reference evidence="6" key="1">
    <citation type="submission" date="2016-10" db="EMBL/GenBank/DDBJ databases">
        <authorList>
            <person name="Varghese N."/>
            <person name="Submissions S."/>
        </authorList>
    </citation>
    <scope>NUCLEOTIDE SEQUENCE [LARGE SCALE GENOMIC DNA]</scope>
    <source>
        <strain evidence="6">BS3660</strain>
    </source>
</reference>
<sequence length="205" mass="22143">MTNKVNISTEPGADVQTVSEAVSRRLKQERQKQKITLDELSRRSGVSKGMVVEIEKCTANPSIAILCKIAAALGLSVADVVNVADTPLAHLIKSHDIPTLWTGPSGGSARLLAGTRGPNMLELWRWELYPGETFASPGHPQGTTELFYVESGTLHLEVGETELIITKGSAAVAKTDVPHSYSNNGKSKVVFTMSVTELHRPTREL</sequence>
<dbReference type="GO" id="GO:0003700">
    <property type="term" value="F:DNA-binding transcription factor activity"/>
    <property type="evidence" value="ECO:0007669"/>
    <property type="project" value="TreeGrafter"/>
</dbReference>
<dbReference type="InterPro" id="IPR013096">
    <property type="entry name" value="Cupin_2"/>
</dbReference>
<dbReference type="CDD" id="cd02209">
    <property type="entry name" value="cupin_XRE_C"/>
    <property type="match status" value="1"/>
</dbReference>
<dbReference type="InterPro" id="IPR011051">
    <property type="entry name" value="RmlC_Cupin_sf"/>
</dbReference>
<dbReference type="InterPro" id="IPR050807">
    <property type="entry name" value="TransReg_Diox_bact_type"/>
</dbReference>
<evidence type="ECO:0000313" key="6">
    <source>
        <dbReference type="Proteomes" id="UP000198542"/>
    </source>
</evidence>
<dbReference type="SUPFAM" id="SSF47413">
    <property type="entry name" value="lambda repressor-like DNA-binding domains"/>
    <property type="match status" value="1"/>
</dbReference>
<name>A0A231GQ02_PSEJE</name>
<protein>
    <submittedName>
        <fullName evidence="5">Helix-turn-helix</fullName>
    </submittedName>
</protein>
<evidence type="ECO:0000256" key="1">
    <source>
        <dbReference type="ARBA" id="ARBA00023015"/>
    </source>
</evidence>
<dbReference type="GO" id="GO:0005829">
    <property type="term" value="C:cytosol"/>
    <property type="evidence" value="ECO:0007669"/>
    <property type="project" value="TreeGrafter"/>
</dbReference>
<gene>
    <name evidence="5" type="ORF">SAMN04490187_4562</name>
</gene>
<dbReference type="Gene3D" id="1.10.260.40">
    <property type="entry name" value="lambda repressor-like DNA-binding domains"/>
    <property type="match status" value="1"/>
</dbReference>
<dbReference type="SMART" id="SM00530">
    <property type="entry name" value="HTH_XRE"/>
    <property type="match status" value="1"/>
</dbReference>
<feature type="domain" description="HTH cro/C1-type" evidence="4">
    <location>
        <begin position="26"/>
        <end position="80"/>
    </location>
</feature>
<dbReference type="GO" id="GO:0003677">
    <property type="term" value="F:DNA binding"/>
    <property type="evidence" value="ECO:0007669"/>
    <property type="project" value="UniProtKB-KW"/>
</dbReference>
<keyword evidence="3" id="KW-0804">Transcription</keyword>